<reference evidence="1" key="1">
    <citation type="submission" date="2021-01" db="EMBL/GenBank/DDBJ databases">
        <authorList>
            <consortium name="Genoscope - CEA"/>
            <person name="William W."/>
        </authorList>
    </citation>
    <scope>NUCLEOTIDE SEQUENCE</scope>
</reference>
<evidence type="ECO:0000313" key="1">
    <source>
        <dbReference type="EMBL" id="CAF1706694.1"/>
    </source>
</evidence>
<organism evidence="1">
    <name type="scientific">Brassica napus</name>
    <name type="common">Rape</name>
    <dbReference type="NCBI Taxonomy" id="3708"/>
    <lineage>
        <taxon>Eukaryota</taxon>
        <taxon>Viridiplantae</taxon>
        <taxon>Streptophyta</taxon>
        <taxon>Embryophyta</taxon>
        <taxon>Tracheophyta</taxon>
        <taxon>Spermatophyta</taxon>
        <taxon>Magnoliopsida</taxon>
        <taxon>eudicotyledons</taxon>
        <taxon>Gunneridae</taxon>
        <taxon>Pentapetalae</taxon>
        <taxon>rosids</taxon>
        <taxon>malvids</taxon>
        <taxon>Brassicales</taxon>
        <taxon>Brassicaceae</taxon>
        <taxon>Brassiceae</taxon>
        <taxon>Brassica</taxon>
    </lineage>
</organism>
<sequence length="78" mass="8711">MEVRPVGKSDNERLRVRRRRGGLVYDIHGHSGDVIRIRILGVDLISILAFKALNFSQGYGDGEEACREDKEAKGLTLS</sequence>
<dbReference type="EMBL" id="HG994367">
    <property type="protein sequence ID" value="CAF1706694.1"/>
    <property type="molecule type" value="Genomic_DNA"/>
</dbReference>
<dbReference type="AlphaFoldDB" id="A0A816IHR3"/>
<gene>
    <name evidence="1" type="ORF">DARMORV10_C03P59420.1</name>
</gene>
<proteinExistence type="predicted"/>
<accession>A0A816IHR3</accession>
<name>A0A816IHR3_BRANA</name>
<protein>
    <submittedName>
        <fullName evidence="1">(rape) hypothetical protein</fullName>
    </submittedName>
</protein>
<dbReference type="Proteomes" id="UP001295469">
    <property type="component" value="Chromosome C03"/>
</dbReference>